<dbReference type="InterPro" id="IPR036390">
    <property type="entry name" value="WH_DNA-bd_sf"/>
</dbReference>
<dbReference type="InterPro" id="IPR036388">
    <property type="entry name" value="WH-like_DNA-bd_sf"/>
</dbReference>
<evidence type="ECO:0000256" key="3">
    <source>
        <dbReference type="ARBA" id="ARBA00023163"/>
    </source>
</evidence>
<dbReference type="RefSeq" id="WP_052244717.1">
    <property type="nucleotide sequence ID" value="NZ_JSUQ01000019.1"/>
</dbReference>
<dbReference type="PANTHER" id="PTHR33164:SF43">
    <property type="entry name" value="HTH-TYPE TRANSCRIPTIONAL REPRESSOR YETL"/>
    <property type="match status" value="1"/>
</dbReference>
<keyword evidence="3" id="KW-0804">Transcription</keyword>
<evidence type="ECO:0000259" key="4">
    <source>
        <dbReference type="PROSITE" id="PS50995"/>
    </source>
</evidence>
<dbReference type="AlphaFoldDB" id="A0A0B3RWN0"/>
<protein>
    <submittedName>
        <fullName evidence="5">MarR family transcriptional regulator</fullName>
    </submittedName>
</protein>
<dbReference type="EMBL" id="JSUQ01000019">
    <property type="protein sequence ID" value="KHQ51158.1"/>
    <property type="molecule type" value="Genomic_DNA"/>
</dbReference>
<dbReference type="Gene3D" id="1.10.10.10">
    <property type="entry name" value="Winged helix-like DNA-binding domain superfamily/Winged helix DNA-binding domain"/>
    <property type="match status" value="1"/>
</dbReference>
<keyword evidence="2" id="KW-0238">DNA-binding</keyword>
<dbReference type="GO" id="GO:0006950">
    <property type="term" value="P:response to stress"/>
    <property type="evidence" value="ECO:0007669"/>
    <property type="project" value="TreeGrafter"/>
</dbReference>
<sequence length="155" mass="17373">MRLTSADLEDQLRKVRDLEGRLTFQLAVLSRALDHQGADLLRDQPINLTAYRILNIVDTWGTISISELSRTCGIDRGQISRTADALAGQGLVRFQDDSDNRRKKLVALTDAGLAKLDEVRPRFLSRNRHLEEALGPEALDGLRLGLKRLSEVLED</sequence>
<dbReference type="GO" id="GO:0003700">
    <property type="term" value="F:DNA-binding transcription factor activity"/>
    <property type="evidence" value="ECO:0007669"/>
    <property type="project" value="InterPro"/>
</dbReference>
<reference evidence="5 6" key="1">
    <citation type="submission" date="2014-10" db="EMBL/GenBank/DDBJ databases">
        <title>Genome sequence of Ponticoccus sp. strain UMTAT08 isolated from clonal culture of toxic dinoflagellate Alexandrium tamiyavanichii.</title>
        <authorList>
            <person name="Gan H.Y."/>
            <person name="Muhd D.-D."/>
            <person name="Mohd Noor M.E."/>
            <person name="Yeong Y.S."/>
            <person name="Usup G."/>
        </authorList>
    </citation>
    <scope>NUCLEOTIDE SEQUENCE [LARGE SCALE GENOMIC DNA]</scope>
    <source>
        <strain evidence="5 6">UMTAT08</strain>
    </source>
</reference>
<proteinExistence type="predicted"/>
<dbReference type="InterPro" id="IPR039422">
    <property type="entry name" value="MarR/SlyA-like"/>
</dbReference>
<dbReference type="PANTHER" id="PTHR33164">
    <property type="entry name" value="TRANSCRIPTIONAL REGULATOR, MARR FAMILY"/>
    <property type="match status" value="1"/>
</dbReference>
<dbReference type="SMART" id="SM00347">
    <property type="entry name" value="HTH_MARR"/>
    <property type="match status" value="1"/>
</dbReference>
<dbReference type="OrthoDB" id="7863366at2"/>
<name>A0A0B3RWN0_9RHOB</name>
<dbReference type="STRING" id="561184.SAMN05216376_12520"/>
<comment type="caution">
    <text evidence="5">The sequence shown here is derived from an EMBL/GenBank/DDBJ whole genome shotgun (WGS) entry which is preliminary data.</text>
</comment>
<feature type="domain" description="HTH marR-type" evidence="4">
    <location>
        <begin position="19"/>
        <end position="151"/>
    </location>
</feature>
<evidence type="ECO:0000256" key="2">
    <source>
        <dbReference type="ARBA" id="ARBA00023125"/>
    </source>
</evidence>
<keyword evidence="1" id="KW-0805">Transcription regulation</keyword>
<dbReference type="PRINTS" id="PR00598">
    <property type="entry name" value="HTHMARR"/>
</dbReference>
<accession>A0A0B3RWN0</accession>
<dbReference type="InterPro" id="IPR000835">
    <property type="entry name" value="HTH_MarR-typ"/>
</dbReference>
<evidence type="ECO:0000313" key="5">
    <source>
        <dbReference type="EMBL" id="KHQ51158.1"/>
    </source>
</evidence>
<evidence type="ECO:0000256" key="1">
    <source>
        <dbReference type="ARBA" id="ARBA00023015"/>
    </source>
</evidence>
<dbReference type="Proteomes" id="UP000030960">
    <property type="component" value="Unassembled WGS sequence"/>
</dbReference>
<dbReference type="Pfam" id="PF01047">
    <property type="entry name" value="MarR"/>
    <property type="match status" value="1"/>
</dbReference>
<dbReference type="GO" id="GO:0003677">
    <property type="term" value="F:DNA binding"/>
    <property type="evidence" value="ECO:0007669"/>
    <property type="project" value="UniProtKB-KW"/>
</dbReference>
<dbReference type="PROSITE" id="PS50995">
    <property type="entry name" value="HTH_MARR_2"/>
    <property type="match status" value="1"/>
</dbReference>
<keyword evidence="6" id="KW-1185">Reference proteome</keyword>
<dbReference type="PROSITE" id="PS01117">
    <property type="entry name" value="HTH_MARR_1"/>
    <property type="match status" value="1"/>
</dbReference>
<evidence type="ECO:0000313" key="6">
    <source>
        <dbReference type="Proteomes" id="UP000030960"/>
    </source>
</evidence>
<dbReference type="SUPFAM" id="SSF46785">
    <property type="entry name" value="Winged helix' DNA-binding domain"/>
    <property type="match status" value="1"/>
</dbReference>
<gene>
    <name evidence="5" type="ORF">OA50_04189</name>
</gene>
<organism evidence="5 6">
    <name type="scientific">Mameliella alba</name>
    <dbReference type="NCBI Taxonomy" id="561184"/>
    <lineage>
        <taxon>Bacteria</taxon>
        <taxon>Pseudomonadati</taxon>
        <taxon>Pseudomonadota</taxon>
        <taxon>Alphaproteobacteria</taxon>
        <taxon>Rhodobacterales</taxon>
        <taxon>Roseobacteraceae</taxon>
        <taxon>Mameliella</taxon>
    </lineage>
</organism>
<dbReference type="InterPro" id="IPR023187">
    <property type="entry name" value="Tscrpt_reg_MarR-type_CS"/>
</dbReference>